<keyword evidence="7" id="KW-1185">Reference proteome</keyword>
<organism evidence="6 7">
    <name type="scientific">Xylocopa violacea</name>
    <name type="common">Violet carpenter bee</name>
    <name type="synonym">Apis violacea</name>
    <dbReference type="NCBI Taxonomy" id="135666"/>
    <lineage>
        <taxon>Eukaryota</taxon>
        <taxon>Metazoa</taxon>
        <taxon>Ecdysozoa</taxon>
        <taxon>Arthropoda</taxon>
        <taxon>Hexapoda</taxon>
        <taxon>Insecta</taxon>
        <taxon>Pterygota</taxon>
        <taxon>Neoptera</taxon>
        <taxon>Endopterygota</taxon>
        <taxon>Hymenoptera</taxon>
        <taxon>Apocrita</taxon>
        <taxon>Aculeata</taxon>
        <taxon>Apoidea</taxon>
        <taxon>Anthophila</taxon>
        <taxon>Apidae</taxon>
        <taxon>Xylocopa</taxon>
        <taxon>Xylocopa</taxon>
    </lineage>
</organism>
<dbReference type="InterPro" id="IPR027038">
    <property type="entry name" value="RanGap"/>
</dbReference>
<keyword evidence="2" id="KW-0433">Leucine-rich repeat</keyword>
<dbReference type="PANTHER" id="PTHR24113:SF12">
    <property type="entry name" value="RAN GTPASE-ACTIVATING PROTEIN 1"/>
    <property type="match status" value="1"/>
</dbReference>
<evidence type="ECO:0000256" key="2">
    <source>
        <dbReference type="ARBA" id="ARBA00022614"/>
    </source>
</evidence>
<feature type="region of interest" description="Disordered" evidence="4">
    <location>
        <begin position="364"/>
        <end position="434"/>
    </location>
</feature>
<dbReference type="Proteomes" id="UP001642520">
    <property type="component" value="Unassembled WGS sequence"/>
</dbReference>
<comment type="caution">
    <text evidence="6">The sequence shown here is derived from an EMBL/GenBank/DDBJ whole genome shotgun (WGS) entry which is preliminary data.</text>
</comment>
<dbReference type="Pfam" id="PF13516">
    <property type="entry name" value="LRR_6"/>
    <property type="match status" value="4"/>
</dbReference>
<feature type="domain" description="Ran-GTPase activating protein 1 C-terminal" evidence="5">
    <location>
        <begin position="419"/>
        <end position="610"/>
    </location>
</feature>
<dbReference type="CDD" id="cd00116">
    <property type="entry name" value="LRR_RI"/>
    <property type="match status" value="1"/>
</dbReference>
<dbReference type="SMART" id="SM00368">
    <property type="entry name" value="LRR_RI"/>
    <property type="match status" value="8"/>
</dbReference>
<dbReference type="InterPro" id="IPR032675">
    <property type="entry name" value="LRR_dom_sf"/>
</dbReference>
<dbReference type="PANTHER" id="PTHR24113">
    <property type="entry name" value="RAN GTPASE-ACTIVATING PROTEIN 1"/>
    <property type="match status" value="1"/>
</dbReference>
<dbReference type="Pfam" id="PF07834">
    <property type="entry name" value="RanGAP1_C"/>
    <property type="match status" value="1"/>
</dbReference>
<evidence type="ECO:0000256" key="4">
    <source>
        <dbReference type="SAM" id="MobiDB-lite"/>
    </source>
</evidence>
<evidence type="ECO:0000256" key="1">
    <source>
        <dbReference type="ARBA" id="ARBA00022468"/>
    </source>
</evidence>
<name>A0ABP1NJI6_XYLVO</name>
<dbReference type="SUPFAM" id="SSF52047">
    <property type="entry name" value="RNI-like"/>
    <property type="match status" value="1"/>
</dbReference>
<feature type="compositionally biased region" description="Basic and acidic residues" evidence="4">
    <location>
        <begin position="418"/>
        <end position="429"/>
    </location>
</feature>
<keyword evidence="1" id="KW-0343">GTPase activation</keyword>
<evidence type="ECO:0000259" key="5">
    <source>
        <dbReference type="Pfam" id="PF07834"/>
    </source>
</evidence>
<dbReference type="InterPro" id="IPR001611">
    <property type="entry name" value="Leu-rich_rpt"/>
</dbReference>
<dbReference type="Gene3D" id="3.80.10.10">
    <property type="entry name" value="Ribonuclease Inhibitor"/>
    <property type="match status" value="1"/>
</dbReference>
<evidence type="ECO:0000313" key="7">
    <source>
        <dbReference type="Proteomes" id="UP001642520"/>
    </source>
</evidence>
<proteinExistence type="predicted"/>
<dbReference type="EMBL" id="CAXAJV020001290">
    <property type="protein sequence ID" value="CAL7939963.1"/>
    <property type="molecule type" value="Genomic_DNA"/>
</dbReference>
<sequence length="616" mass="67255">MSSFNLTEFANQLRDVANTNSERESDAGVSFAKKSLKLDTEEDALQIVQAIRTCKNLQYLDLEGNTLGPLAAKAVAEALKENGSLLKHALWKDMFTGRSKSEIPKSLEYLGNALCTAGTYLYELDLSDNAFGPIGIEGLANLLTSSSCYTLHVLRLNNNGLGISGGKILAKALLDCHSSSSQSGTSPLALKVFVAGRNRLENEGAKALASVFQKLTSLEEVAMPQNSIYHEGITAIANGLSSNSGLRILNLNDNTVGFKGAQAIAKVLPNFQSLEQLNLGDCLLTTQGGVILAEALGVKGSYPLLSELNLSYNEIRTKGASIIADAMADKEHLVSLQLGGNSFGKIGRATLRESLTVSERIGSLGILSDNSDDENENDDNDESDENDEESEEEEDEEEDDDDDEDEEEEEEEGNESENESKENGDDNRDTITNGNITQLKVSVAEFLKSPTGEKLLLLQDDAVREFVNYAENISKTADTSPELKFIEEFTRIIMKVSALSTSGYVDVRSKSQNLTDALYSKLCSFAVENDQISIWNNALLVNLGLIKAEDKKSGKIDWNLEGCFKALEIVAGKDYFLQETRNTLKLFLEKPTKMTKKVTDSFQETKDSLKAVLNHI</sequence>
<feature type="compositionally biased region" description="Acidic residues" evidence="4">
    <location>
        <begin position="370"/>
        <end position="417"/>
    </location>
</feature>
<dbReference type="SUPFAM" id="SSF69099">
    <property type="entry name" value="Ran-GTPase activating protein 1 (RanGAP1), C-terminal domain"/>
    <property type="match status" value="1"/>
</dbReference>
<keyword evidence="3" id="KW-0677">Repeat</keyword>
<dbReference type="InterPro" id="IPR009109">
    <property type="entry name" value="Ran_GTPase_activating_1_C"/>
</dbReference>
<protein>
    <recommendedName>
        <fullName evidence="5">Ran-GTPase activating protein 1 C-terminal domain-containing protein</fullName>
    </recommendedName>
</protein>
<dbReference type="Gene3D" id="1.25.40.200">
    <property type="entry name" value="Ran-GTPase activating protein 1, C-terminal domain"/>
    <property type="match status" value="1"/>
</dbReference>
<dbReference type="InterPro" id="IPR036720">
    <property type="entry name" value="RanGAP1_C_sf"/>
</dbReference>
<evidence type="ECO:0000256" key="3">
    <source>
        <dbReference type="ARBA" id="ARBA00022737"/>
    </source>
</evidence>
<reference evidence="6 7" key="1">
    <citation type="submission" date="2024-08" db="EMBL/GenBank/DDBJ databases">
        <authorList>
            <person name="Will J Nash"/>
            <person name="Angela Man"/>
            <person name="Seanna McTaggart"/>
            <person name="Kendall Baker"/>
            <person name="Tom Barker"/>
            <person name="Leah Catchpole"/>
            <person name="Alex Durrant"/>
            <person name="Karim Gharbi"/>
            <person name="Naomi Irish"/>
            <person name="Gemy Kaithakottil"/>
            <person name="Debby Ku"/>
            <person name="Aaliyah Providence"/>
            <person name="Felix Shaw"/>
            <person name="David Swarbreck"/>
            <person name="Chris Watkins"/>
            <person name="Ann M. McCartney"/>
            <person name="Giulio Formenti"/>
            <person name="Alice Mouton"/>
            <person name="Noel Vella"/>
            <person name="Bjorn M von Reumont"/>
            <person name="Adriana Vella"/>
            <person name="Wilfried Haerty"/>
        </authorList>
    </citation>
    <scope>NUCLEOTIDE SEQUENCE [LARGE SCALE GENOMIC DNA]</scope>
</reference>
<evidence type="ECO:0000313" key="6">
    <source>
        <dbReference type="EMBL" id="CAL7939963.1"/>
    </source>
</evidence>
<gene>
    <name evidence="6" type="ORF">XYLVIOL_LOCUS4243</name>
</gene>
<accession>A0ABP1NJI6</accession>